<dbReference type="Proteomes" id="UP001138500">
    <property type="component" value="Unassembled WGS sequence"/>
</dbReference>
<feature type="region of interest" description="Disordered" evidence="1">
    <location>
        <begin position="211"/>
        <end position="277"/>
    </location>
</feature>
<evidence type="ECO:0000313" key="2">
    <source>
        <dbReference type="EMBL" id="KAH9823686.1"/>
    </source>
</evidence>
<protein>
    <submittedName>
        <fullName evidence="2">Uncharacterized protein</fullName>
    </submittedName>
</protein>
<dbReference type="AlphaFoldDB" id="A0A9W7SM24"/>
<feature type="compositionally biased region" description="Basic residues" evidence="1">
    <location>
        <begin position="450"/>
        <end position="467"/>
    </location>
</feature>
<comment type="caution">
    <text evidence="2">The sequence shown here is derived from an EMBL/GenBank/DDBJ whole genome shotgun (WGS) entry which is preliminary data.</text>
</comment>
<evidence type="ECO:0000313" key="3">
    <source>
        <dbReference type="Proteomes" id="UP001138500"/>
    </source>
</evidence>
<keyword evidence="3" id="KW-1185">Reference proteome</keyword>
<feature type="region of interest" description="Disordered" evidence="1">
    <location>
        <begin position="1"/>
        <end position="109"/>
    </location>
</feature>
<proteinExistence type="predicted"/>
<evidence type="ECO:0000256" key="1">
    <source>
        <dbReference type="SAM" id="MobiDB-lite"/>
    </source>
</evidence>
<dbReference type="OrthoDB" id="5234213at2759"/>
<gene>
    <name evidence="2" type="ORF">Tdes44962_MAKER04538</name>
</gene>
<feature type="compositionally biased region" description="Basic and acidic residues" evidence="1">
    <location>
        <begin position="40"/>
        <end position="62"/>
    </location>
</feature>
<feature type="compositionally biased region" description="Acidic residues" evidence="1">
    <location>
        <begin position="375"/>
        <end position="389"/>
    </location>
</feature>
<accession>A0A9W7SM24</accession>
<sequence length="517" mass="57093">MLTSKQNQKSLKDLKKETNPSQLGDPVSLKAETSDNQPTDQDRPNKAPEKRSLKEIAQDKMETNPSMLGDPVSLKAETSNTEPTADDRGALGTTSKNNKRRSTNHEESSRFDLLSSFAFQLIFQSPAYLDQSHRSMALLTPPPSTEQTHPSFQLPFYEDIFGSINEDVAPANQVERCETESDSDDDEEKIGKAPSNIGFFKKYAVPGSKRVIRSEDDDSHPSDHGQSVNEGPRYRIDPRISKKHSVLDTPTKLTPKKYGMFGGSQSGKTQPPTKATSAGDEFVVNGGLGEHNNPTVYDDLRAGAGGYTFLGEELGDANDGFQTLEHDTAGSPYETFDQEAFDERPVSEGPRAGAPKQKRSLPTEDRFVSDRVQNAEDDIGSAVDQDELREEGPAPMPRKRGRPRKQAIIDADMIAIGRTRSSGKRRNEQERRSFHHTRSSKRLPQPVVPSKRKKWTARVATSHKAKKTVSSADSPAAAADQGGSKRRTLVRGVQVRAGVGGDRGTRRRRSSFLTMMW</sequence>
<name>A0A9W7SM24_9PEZI</name>
<feature type="compositionally biased region" description="Polar residues" evidence="1">
    <location>
        <begin position="266"/>
        <end position="276"/>
    </location>
</feature>
<feature type="compositionally biased region" description="Low complexity" evidence="1">
    <location>
        <begin position="470"/>
        <end position="480"/>
    </location>
</feature>
<dbReference type="EMBL" id="RIBY02002178">
    <property type="protein sequence ID" value="KAH9823686.1"/>
    <property type="molecule type" value="Genomic_DNA"/>
</dbReference>
<organism evidence="2 3">
    <name type="scientific">Teratosphaeria destructans</name>
    <dbReference type="NCBI Taxonomy" id="418781"/>
    <lineage>
        <taxon>Eukaryota</taxon>
        <taxon>Fungi</taxon>
        <taxon>Dikarya</taxon>
        <taxon>Ascomycota</taxon>
        <taxon>Pezizomycotina</taxon>
        <taxon>Dothideomycetes</taxon>
        <taxon>Dothideomycetidae</taxon>
        <taxon>Mycosphaerellales</taxon>
        <taxon>Teratosphaeriaceae</taxon>
        <taxon>Teratosphaeria</taxon>
    </lineage>
</organism>
<feature type="region of interest" description="Disordered" evidence="1">
    <location>
        <begin position="339"/>
        <end position="517"/>
    </location>
</feature>
<reference evidence="2 3" key="1">
    <citation type="journal article" date="2018" name="IMA Fungus">
        <title>IMA Genome-F 10: Nine draft genome sequences of Claviceps purpurea s.lat., including C. arundinis, C. humidiphila, and C. cf. spartinae, pseudomolecules for the pitch canker pathogen Fusarium circinatum, draft genome of Davidsoniella eucalypti, Grosmannia galeiformis, Quambalaria eucalypti, and Teratosphaeria destructans.</title>
        <authorList>
            <person name="Wingfield B.D."/>
            <person name="Liu M."/>
            <person name="Nguyen H.D."/>
            <person name="Lane F.A."/>
            <person name="Morgan S.W."/>
            <person name="De Vos L."/>
            <person name="Wilken P.M."/>
            <person name="Duong T.A."/>
            <person name="Aylward J."/>
            <person name="Coetzee M.P."/>
            <person name="Dadej K."/>
            <person name="De Beer Z.W."/>
            <person name="Findlay W."/>
            <person name="Havenga M."/>
            <person name="Kolarik M."/>
            <person name="Menzies J.G."/>
            <person name="Naidoo K."/>
            <person name="Pochopski O."/>
            <person name="Shoukouhi P."/>
            <person name="Santana Q.C."/>
            <person name="Seifert K.A."/>
            <person name="Soal N."/>
            <person name="Steenkamp E.T."/>
            <person name="Tatham C.T."/>
            <person name="van der Nest M.A."/>
            <person name="Wingfield M.J."/>
        </authorList>
    </citation>
    <scope>NUCLEOTIDE SEQUENCE [LARGE SCALE GENOMIC DNA]</scope>
    <source>
        <strain evidence="2">CMW44962</strain>
    </source>
</reference>
<reference evidence="2 3" key="2">
    <citation type="journal article" date="2021" name="Curr. Genet.">
        <title>Genetic response to nitrogen starvation in the aggressive Eucalyptus foliar pathogen Teratosphaeria destructans.</title>
        <authorList>
            <person name="Havenga M."/>
            <person name="Wingfield B.D."/>
            <person name="Wingfield M.J."/>
            <person name="Dreyer L.L."/>
            <person name="Roets F."/>
            <person name="Aylward J."/>
        </authorList>
    </citation>
    <scope>NUCLEOTIDE SEQUENCE [LARGE SCALE GENOMIC DNA]</scope>
    <source>
        <strain evidence="2">CMW44962</strain>
    </source>
</reference>